<keyword evidence="3" id="KW-1185">Reference proteome</keyword>
<dbReference type="AlphaFoldDB" id="A0A7W2YIQ5"/>
<protein>
    <submittedName>
        <fullName evidence="2">Uncharacterized protein</fullName>
    </submittedName>
</protein>
<gene>
    <name evidence="2" type="ORF">H2508_01430</name>
</gene>
<accession>A0A7W2YIQ5</accession>
<feature type="transmembrane region" description="Helical" evidence="1">
    <location>
        <begin position="186"/>
        <end position="211"/>
    </location>
</feature>
<sequence length="593" mass="63428">MTKKDNKFRKLQRFVRDNARSAKKRFDDSDLSGQISEKATAAGKVFKDSYTKSGLGKAVKPVAGASSKAIDYTLGKAVDLDESLKVRAKVKSAKAVVVKTIAEPTKQYLDDNGVTNVIVRVGRSAGDVYGTARGYVKPYFEPEDARELLENTRKELTYITACILQISYKEAEGWLGEFGKLLSAKIAGVAGTVTLFGLVSTFGTAGTGTAIASLSGAAATNATLASIGSLVGGGMAAGALVMSGVGILIGIGAYKLLASEARDFDTLPDEDKQIVSTAGTLLAAIQEQLDQDEIELTAEEASVFVEKTLVPFHEYLEEHAETICSRLDNKNALAYRQHVLKDFQPVVIEGFRHYVRHVPVSVEAIIGGVFYALITHTVLDGSSEELFVLEALRRSTASLEGASEADLAAYLDSLSPEQLRGVANNVKGIYHEMRWVEEYNATHTDSYATMHQSTTHQGSDVQIFSKETGDLLEEYQLKSTGSTSYVRDHLEKYSDIEVLATTEASSVIDGVKSSGFSNAENTANVGGVFDKVADNTLTDRITDSAELAGLVSAGREALALLNGETKMGEAGKRTLGTVVQAATATGITAFLFS</sequence>
<dbReference type="EMBL" id="JACFXU010000013">
    <property type="protein sequence ID" value="MBA6411769.1"/>
    <property type="molecule type" value="Genomic_DNA"/>
</dbReference>
<keyword evidence="1" id="KW-0472">Membrane</keyword>
<dbReference type="RefSeq" id="WP_182168629.1">
    <property type="nucleotide sequence ID" value="NZ_JACFXU010000013.1"/>
</dbReference>
<keyword evidence="1" id="KW-1133">Transmembrane helix</keyword>
<evidence type="ECO:0000313" key="2">
    <source>
        <dbReference type="EMBL" id="MBA6411769.1"/>
    </source>
</evidence>
<comment type="caution">
    <text evidence="2">The sequence shown here is derived from an EMBL/GenBank/DDBJ whole genome shotgun (WGS) entry which is preliminary data.</text>
</comment>
<keyword evidence="1" id="KW-0812">Transmembrane</keyword>
<evidence type="ECO:0000256" key="1">
    <source>
        <dbReference type="SAM" id="Phobius"/>
    </source>
</evidence>
<proteinExistence type="predicted"/>
<name>A0A7W2YIQ5_9GAMM</name>
<organism evidence="2 3">
    <name type="scientific">Sediminihaliea albiluteola</name>
    <dbReference type="NCBI Taxonomy" id="2758564"/>
    <lineage>
        <taxon>Bacteria</taxon>
        <taxon>Pseudomonadati</taxon>
        <taxon>Pseudomonadota</taxon>
        <taxon>Gammaproteobacteria</taxon>
        <taxon>Cellvibrionales</taxon>
        <taxon>Halieaceae</taxon>
        <taxon>Sediminihaliea</taxon>
    </lineage>
</organism>
<dbReference type="Proteomes" id="UP000539350">
    <property type="component" value="Unassembled WGS sequence"/>
</dbReference>
<feature type="transmembrane region" description="Helical" evidence="1">
    <location>
        <begin position="231"/>
        <end position="254"/>
    </location>
</feature>
<evidence type="ECO:0000313" key="3">
    <source>
        <dbReference type="Proteomes" id="UP000539350"/>
    </source>
</evidence>
<reference evidence="2 3" key="1">
    <citation type="submission" date="2020-07" db="EMBL/GenBank/DDBJ databases">
        <title>Halieaceae bacterium, F7430, whole genome shotgun sequencing project.</title>
        <authorList>
            <person name="Jiang S."/>
            <person name="Liu Z.W."/>
            <person name="Du Z.J."/>
        </authorList>
    </citation>
    <scope>NUCLEOTIDE SEQUENCE [LARGE SCALE GENOMIC DNA]</scope>
    <source>
        <strain evidence="2 3">F7430</strain>
    </source>
</reference>